<feature type="region of interest" description="Disordered" evidence="1">
    <location>
        <begin position="401"/>
        <end position="427"/>
    </location>
</feature>
<feature type="compositionally biased region" description="Low complexity" evidence="1">
    <location>
        <begin position="444"/>
        <end position="456"/>
    </location>
</feature>
<evidence type="ECO:0000313" key="3">
    <source>
        <dbReference type="Proteomes" id="UP001527925"/>
    </source>
</evidence>
<organism evidence="2 3">
    <name type="scientific">Polyrhizophydium stewartii</name>
    <dbReference type="NCBI Taxonomy" id="2732419"/>
    <lineage>
        <taxon>Eukaryota</taxon>
        <taxon>Fungi</taxon>
        <taxon>Fungi incertae sedis</taxon>
        <taxon>Chytridiomycota</taxon>
        <taxon>Chytridiomycota incertae sedis</taxon>
        <taxon>Chytridiomycetes</taxon>
        <taxon>Rhizophydiales</taxon>
        <taxon>Rhizophydiales incertae sedis</taxon>
        <taxon>Polyrhizophydium</taxon>
    </lineage>
</organism>
<feature type="region of interest" description="Disordered" evidence="1">
    <location>
        <begin position="13"/>
        <end position="214"/>
    </location>
</feature>
<feature type="compositionally biased region" description="Low complexity" evidence="1">
    <location>
        <begin position="370"/>
        <end position="380"/>
    </location>
</feature>
<accession>A0ABR4MY98</accession>
<name>A0ABR4MY98_9FUNG</name>
<evidence type="ECO:0000256" key="1">
    <source>
        <dbReference type="SAM" id="MobiDB-lite"/>
    </source>
</evidence>
<feature type="compositionally biased region" description="Low complexity" evidence="1">
    <location>
        <begin position="44"/>
        <end position="79"/>
    </location>
</feature>
<dbReference type="EMBL" id="JADGIZ020000074">
    <property type="protein sequence ID" value="KAL2912198.1"/>
    <property type="molecule type" value="Genomic_DNA"/>
</dbReference>
<feature type="region of interest" description="Disordered" evidence="1">
    <location>
        <begin position="444"/>
        <end position="481"/>
    </location>
</feature>
<comment type="caution">
    <text evidence="2">The sequence shown here is derived from an EMBL/GenBank/DDBJ whole genome shotgun (WGS) entry which is preliminary data.</text>
</comment>
<dbReference type="Proteomes" id="UP001527925">
    <property type="component" value="Unassembled WGS sequence"/>
</dbReference>
<evidence type="ECO:0000313" key="2">
    <source>
        <dbReference type="EMBL" id="KAL2912198.1"/>
    </source>
</evidence>
<feature type="compositionally biased region" description="Low complexity" evidence="1">
    <location>
        <begin position="101"/>
        <end position="115"/>
    </location>
</feature>
<protein>
    <submittedName>
        <fullName evidence="2">Uncharacterized protein</fullName>
    </submittedName>
</protein>
<sequence length="481" mass="47887">MVMAGHMCHLETIAAFSNPPPSMSTRRSEQPLPAPSDGVQGKTAGAPSSLAAAGSPRSRPRSNSDVSVVSIGSIDSMSDIGGGRPGDDHGAGDADDWEIVAAPSAARAADAVAPAEPSPRAAPPAAATLAAEAGREPIAEQAPAATTARPSSASATQDAAAAAAAKERQCAAPPLAPVLEPAAPSTAPNPSGRSDQSDLLGRLQASEAVRTDQMNKVMDMLKDIEKTLTQQLAQFASKQVAAGATLSVGQPSQPAEAPAPEQAADNVQPASCAPQPALATSLLFSRGSSSPTPPPPPLAFSFKTESSTPSQPPASSLRFGQAAPATSLLGQAKSPTATTAPIFGQTSASTASLSLPQSPVYGQSAKGPWTATSTSKHSAATAFGSSQPAFSFASVPPRSETIISLGQARPGSSGAPASTAPSASNPNTTTAFYLSASAVASGTASASTSATSSSTHSARESLTPPRTSQTQILFASRPTSL</sequence>
<feature type="region of interest" description="Disordered" evidence="1">
    <location>
        <begin position="247"/>
        <end position="319"/>
    </location>
</feature>
<reference evidence="2 3" key="1">
    <citation type="submission" date="2023-09" db="EMBL/GenBank/DDBJ databases">
        <title>Pangenome analysis of Batrachochytrium dendrobatidis and related Chytrids.</title>
        <authorList>
            <person name="Yacoub M.N."/>
            <person name="Stajich J.E."/>
            <person name="James T.Y."/>
        </authorList>
    </citation>
    <scope>NUCLEOTIDE SEQUENCE [LARGE SCALE GENOMIC DNA]</scope>
    <source>
        <strain evidence="2 3">JEL0888</strain>
    </source>
</reference>
<feature type="compositionally biased region" description="Low complexity" evidence="1">
    <location>
        <begin position="250"/>
        <end position="264"/>
    </location>
</feature>
<keyword evidence="3" id="KW-1185">Reference proteome</keyword>
<feature type="compositionally biased region" description="Low complexity" evidence="1">
    <location>
        <begin position="123"/>
        <end position="132"/>
    </location>
</feature>
<feature type="compositionally biased region" description="Low complexity" evidence="1">
    <location>
        <begin position="410"/>
        <end position="427"/>
    </location>
</feature>
<feature type="compositionally biased region" description="Polar residues" evidence="1">
    <location>
        <begin position="464"/>
        <end position="481"/>
    </location>
</feature>
<gene>
    <name evidence="2" type="ORF">HK105_208332</name>
</gene>
<proteinExistence type="predicted"/>
<feature type="region of interest" description="Disordered" evidence="1">
    <location>
        <begin position="359"/>
        <end position="380"/>
    </location>
</feature>
<feature type="compositionally biased region" description="Low complexity" evidence="1">
    <location>
        <begin position="142"/>
        <end position="184"/>
    </location>
</feature>